<accession>A0A0S4L3C2</accession>
<dbReference type="STRING" id="1742972.COMA1_10484"/>
<dbReference type="InterPro" id="IPR007621">
    <property type="entry name" value="TPM_dom"/>
</dbReference>
<keyword evidence="4" id="KW-1185">Reference proteome</keyword>
<evidence type="ECO:0000313" key="4">
    <source>
        <dbReference type="Proteomes" id="UP000199032"/>
    </source>
</evidence>
<feature type="domain" description="TPM" evidence="2">
    <location>
        <begin position="41"/>
        <end position="163"/>
    </location>
</feature>
<keyword evidence="1" id="KW-0812">Transmembrane</keyword>
<dbReference type="PANTHER" id="PTHR30373">
    <property type="entry name" value="UPF0603 PROTEIN YGCG"/>
    <property type="match status" value="1"/>
</dbReference>
<dbReference type="EMBL" id="CZQA01000001">
    <property type="protein sequence ID" value="CUS32179.1"/>
    <property type="molecule type" value="Genomic_DNA"/>
</dbReference>
<protein>
    <recommendedName>
        <fullName evidence="2">TPM domain-containing protein</fullName>
    </recommendedName>
</protein>
<feature type="transmembrane region" description="Helical" evidence="1">
    <location>
        <begin position="224"/>
        <end position="245"/>
    </location>
</feature>
<dbReference type="PANTHER" id="PTHR30373:SF2">
    <property type="entry name" value="UPF0603 PROTEIN YGCG"/>
    <property type="match status" value="1"/>
</dbReference>
<keyword evidence="1" id="KW-0472">Membrane</keyword>
<reference evidence="3 4" key="1">
    <citation type="submission" date="2015-10" db="EMBL/GenBank/DDBJ databases">
        <authorList>
            <person name="Gilbert D.G."/>
        </authorList>
    </citation>
    <scope>NUCLEOTIDE SEQUENCE [LARGE SCALE GENOMIC DNA]</scope>
    <source>
        <strain evidence="3">COMA1</strain>
    </source>
</reference>
<evidence type="ECO:0000313" key="3">
    <source>
        <dbReference type="EMBL" id="CUS32179.1"/>
    </source>
</evidence>
<organism evidence="3 4">
    <name type="scientific">Candidatus Nitrospira nitrosa</name>
    <dbReference type="NCBI Taxonomy" id="1742972"/>
    <lineage>
        <taxon>Bacteria</taxon>
        <taxon>Pseudomonadati</taxon>
        <taxon>Nitrospirota</taxon>
        <taxon>Nitrospiria</taxon>
        <taxon>Nitrospirales</taxon>
        <taxon>Nitrospiraceae</taxon>
        <taxon>Nitrospira</taxon>
    </lineage>
</organism>
<evidence type="ECO:0000256" key="1">
    <source>
        <dbReference type="SAM" id="Phobius"/>
    </source>
</evidence>
<dbReference type="Gene3D" id="3.10.310.50">
    <property type="match status" value="1"/>
</dbReference>
<dbReference type="Proteomes" id="UP000199032">
    <property type="component" value="Unassembled WGS sequence"/>
</dbReference>
<dbReference type="Pfam" id="PF04536">
    <property type="entry name" value="TPM_phosphatase"/>
    <property type="match status" value="1"/>
</dbReference>
<name>A0A0S4L3C2_9BACT</name>
<dbReference type="AlphaFoldDB" id="A0A0S4L3C2"/>
<dbReference type="RefSeq" id="WP_218055290.1">
    <property type="nucleotide sequence ID" value="NZ_CZQA01000001.1"/>
</dbReference>
<gene>
    <name evidence="3" type="ORF">COMA1_10484</name>
</gene>
<sequence>MEQRYATRLLQAVLVGIAVVFTVISASPVSALDVPPLTGRVVDLAHVLPQSTVEALTARLTAHEGQSSNQVAVLTIPSLESEPLEEFTHRVATTWKLGRKGTDNGVLLLVAIKERKVRIEVGYGLEGILTDIRSAQIIRHEIVPRFRAGDMPGGILEGTYAILKTIDGTYQATENAPPRQEGAVVEQVVVAVIAGLFVGLLFTNVHRVVGPVAGAGIATLLAPWVGPALLAGGVTVVLLLLFGAAGTGGRATRSRGLDDWIWYSSRNGGWGGGSFGGGGGFSGGGGDFGGGGASGNW</sequence>
<keyword evidence="1" id="KW-1133">Transmembrane helix</keyword>
<evidence type="ECO:0000259" key="2">
    <source>
        <dbReference type="Pfam" id="PF04536"/>
    </source>
</evidence>
<proteinExistence type="predicted"/>